<dbReference type="Pfam" id="PF03544">
    <property type="entry name" value="TonB_C"/>
    <property type="match status" value="1"/>
</dbReference>
<dbReference type="InterPro" id="IPR051045">
    <property type="entry name" value="TonB-dependent_transducer"/>
</dbReference>
<keyword evidence="6" id="KW-0812">Transmembrane</keyword>
<keyword evidence="4" id="KW-1003">Cell membrane</keyword>
<dbReference type="GO" id="GO:0005886">
    <property type="term" value="C:plasma membrane"/>
    <property type="evidence" value="ECO:0007669"/>
    <property type="project" value="UniProtKB-SubCell"/>
</dbReference>
<evidence type="ECO:0000256" key="4">
    <source>
        <dbReference type="ARBA" id="ARBA00022475"/>
    </source>
</evidence>
<feature type="compositionally biased region" description="Basic and acidic residues" evidence="10">
    <location>
        <begin position="49"/>
        <end position="71"/>
    </location>
</feature>
<gene>
    <name evidence="12" type="ordered locus">Spirs_1014</name>
</gene>
<dbReference type="GO" id="GO:0055085">
    <property type="term" value="P:transmembrane transport"/>
    <property type="evidence" value="ECO:0007669"/>
    <property type="project" value="InterPro"/>
</dbReference>
<feature type="compositionally biased region" description="Basic and acidic residues" evidence="10">
    <location>
        <begin position="94"/>
        <end position="123"/>
    </location>
</feature>
<evidence type="ECO:0000313" key="12">
    <source>
        <dbReference type="EMBL" id="ADK80147.1"/>
    </source>
</evidence>
<dbReference type="GO" id="GO:0015031">
    <property type="term" value="P:protein transport"/>
    <property type="evidence" value="ECO:0007669"/>
    <property type="project" value="UniProtKB-KW"/>
</dbReference>
<evidence type="ECO:0000256" key="9">
    <source>
        <dbReference type="ARBA" id="ARBA00023136"/>
    </source>
</evidence>
<dbReference type="NCBIfam" id="TIGR01352">
    <property type="entry name" value="tonB_Cterm"/>
    <property type="match status" value="1"/>
</dbReference>
<dbReference type="Gene3D" id="3.30.1150.10">
    <property type="match status" value="1"/>
</dbReference>
<keyword evidence="9" id="KW-0472">Membrane</keyword>
<dbReference type="SUPFAM" id="SSF74653">
    <property type="entry name" value="TolA/TonB C-terminal domain"/>
    <property type="match status" value="1"/>
</dbReference>
<sequence>MAIASAALLHALFFLCFGRWMDGALFQAPSQVERQEQISELYLDLGSPEQKRVATQDKIESMPDSGHRETSPPKVESPAVQKQNEAPAKVGSESTEHQQSDDTSTHSHALQEKEMVPRSREGAAEGGEQAYYHVNEGSTETGEKVGADNVADVADLFLMILKNRISRNFTYPPIARNRGIEGLVAVRLSIAPNGTLEECLLQRSSGSSLLDKEALALLKSLFPFDIAPGEQIRCSIEVEYTLSDS</sequence>
<organism evidence="12 13">
    <name type="scientific">Sediminispirochaeta smaragdinae (strain DSM 11293 / JCM 15392 / SEBR 4228)</name>
    <name type="common">Spirochaeta smaragdinae</name>
    <dbReference type="NCBI Taxonomy" id="573413"/>
    <lineage>
        <taxon>Bacteria</taxon>
        <taxon>Pseudomonadati</taxon>
        <taxon>Spirochaetota</taxon>
        <taxon>Spirochaetia</taxon>
        <taxon>Spirochaetales</taxon>
        <taxon>Spirochaetaceae</taxon>
        <taxon>Sediminispirochaeta</taxon>
    </lineage>
</organism>
<dbReference type="InterPro" id="IPR037682">
    <property type="entry name" value="TonB_C"/>
</dbReference>
<reference evidence="13" key="1">
    <citation type="journal article" date="2010" name="Stand. Genomic Sci.">
        <title>Complete genome sequence of Spirochaeta smaragdinae type strain (SEBR 4228).</title>
        <authorList>
            <person name="Mavromatis K."/>
            <person name="Yasawong M."/>
            <person name="Chertkov O."/>
            <person name="Lapidus A."/>
            <person name="Lucas S."/>
            <person name="Nolan M."/>
            <person name="Del Rio T.G."/>
            <person name="Tice H."/>
            <person name="Cheng J.F."/>
            <person name="Pitluck S."/>
            <person name="Liolios K."/>
            <person name="Ivanova N."/>
            <person name="Tapia R."/>
            <person name="Han C."/>
            <person name="Bruce D."/>
            <person name="Goodwin L."/>
            <person name="Pati A."/>
            <person name="Chen A."/>
            <person name="Palaniappan K."/>
            <person name="Land M."/>
            <person name="Hauser L."/>
            <person name="Chang Y.J."/>
            <person name="Jeffries C.D."/>
            <person name="Detter J.C."/>
            <person name="Rohde M."/>
            <person name="Brambilla E."/>
            <person name="Spring S."/>
            <person name="Goker M."/>
            <person name="Sikorski J."/>
            <person name="Woyke T."/>
            <person name="Bristow J."/>
            <person name="Eisen J.A."/>
            <person name="Markowitz V."/>
            <person name="Hugenholtz P."/>
            <person name="Klenk H.P."/>
            <person name="Kyrpides N.C."/>
        </authorList>
    </citation>
    <scope>NUCLEOTIDE SEQUENCE [LARGE SCALE GENOMIC DNA]</scope>
    <source>
        <strain evidence="13">DSM 11293 / JCM 15392 / SEBR 4228</strain>
    </source>
</reference>
<feature type="domain" description="TonB C-terminal" evidence="11">
    <location>
        <begin position="156"/>
        <end position="245"/>
    </location>
</feature>
<proteinExistence type="inferred from homology"/>
<dbReference type="HOGENOM" id="CLU_1133042_0_0_12"/>
<evidence type="ECO:0000256" key="2">
    <source>
        <dbReference type="ARBA" id="ARBA00006555"/>
    </source>
</evidence>
<evidence type="ECO:0000259" key="11">
    <source>
        <dbReference type="PROSITE" id="PS52015"/>
    </source>
</evidence>
<evidence type="ECO:0000256" key="6">
    <source>
        <dbReference type="ARBA" id="ARBA00022692"/>
    </source>
</evidence>
<evidence type="ECO:0000256" key="7">
    <source>
        <dbReference type="ARBA" id="ARBA00022927"/>
    </source>
</evidence>
<name>E1RCR7_SEDSS</name>
<comment type="similarity">
    <text evidence="2">Belongs to the TonB family.</text>
</comment>
<dbReference type="InterPro" id="IPR006260">
    <property type="entry name" value="TonB/TolA_C"/>
</dbReference>
<dbReference type="EMBL" id="CP002116">
    <property type="protein sequence ID" value="ADK80147.1"/>
    <property type="molecule type" value="Genomic_DNA"/>
</dbReference>
<keyword evidence="7" id="KW-0653">Protein transport</keyword>
<feature type="region of interest" description="Disordered" evidence="10">
    <location>
        <begin position="47"/>
        <end position="124"/>
    </location>
</feature>
<keyword evidence="13" id="KW-1185">Reference proteome</keyword>
<dbReference type="KEGG" id="ssm:Spirs_1014"/>
<evidence type="ECO:0000256" key="8">
    <source>
        <dbReference type="ARBA" id="ARBA00022989"/>
    </source>
</evidence>
<dbReference type="Proteomes" id="UP000002318">
    <property type="component" value="Chromosome"/>
</dbReference>
<keyword evidence="5" id="KW-0997">Cell inner membrane</keyword>
<dbReference type="AlphaFoldDB" id="E1RCR7"/>
<dbReference type="PANTHER" id="PTHR33446">
    <property type="entry name" value="PROTEIN TONB-RELATED"/>
    <property type="match status" value="1"/>
</dbReference>
<comment type="subcellular location">
    <subcellularLocation>
        <location evidence="1">Cell inner membrane</location>
        <topology evidence="1">Single-pass membrane protein</topology>
        <orientation evidence="1">Periplasmic side</orientation>
    </subcellularLocation>
</comment>
<evidence type="ECO:0000256" key="5">
    <source>
        <dbReference type="ARBA" id="ARBA00022519"/>
    </source>
</evidence>
<evidence type="ECO:0000313" key="13">
    <source>
        <dbReference type="Proteomes" id="UP000002318"/>
    </source>
</evidence>
<dbReference type="PROSITE" id="PS52015">
    <property type="entry name" value="TONB_CTD"/>
    <property type="match status" value="1"/>
</dbReference>
<protein>
    <submittedName>
        <fullName evidence="12">TonB family protein</fullName>
    </submittedName>
</protein>
<evidence type="ECO:0000256" key="10">
    <source>
        <dbReference type="SAM" id="MobiDB-lite"/>
    </source>
</evidence>
<evidence type="ECO:0000256" key="1">
    <source>
        <dbReference type="ARBA" id="ARBA00004383"/>
    </source>
</evidence>
<accession>E1RCR7</accession>
<keyword evidence="8" id="KW-1133">Transmembrane helix</keyword>
<keyword evidence="3" id="KW-0813">Transport</keyword>
<evidence type="ECO:0000256" key="3">
    <source>
        <dbReference type="ARBA" id="ARBA00022448"/>
    </source>
</evidence>
<dbReference type="STRING" id="573413.Spirs_1014"/>
<dbReference type="eggNOG" id="COG0810">
    <property type="taxonomic scope" value="Bacteria"/>
</dbReference>